<keyword evidence="4" id="KW-1185">Reference proteome</keyword>
<evidence type="ECO:0000256" key="1">
    <source>
        <dbReference type="SAM" id="Phobius"/>
    </source>
</evidence>
<dbReference type="Proteomes" id="UP000509667">
    <property type="component" value="Chromosome"/>
</dbReference>
<proteinExistence type="predicted"/>
<keyword evidence="1" id="KW-0812">Transmembrane</keyword>
<evidence type="ECO:0000259" key="2">
    <source>
        <dbReference type="Pfam" id="PF07885"/>
    </source>
</evidence>
<dbReference type="KEGG" id="hrr:HZS55_13180"/>
<dbReference type="SUPFAM" id="SSF81324">
    <property type="entry name" value="Voltage-gated potassium channels"/>
    <property type="match status" value="1"/>
</dbReference>
<keyword evidence="3" id="KW-0813">Transport</keyword>
<evidence type="ECO:0000313" key="3">
    <source>
        <dbReference type="EMBL" id="QLH78200.1"/>
    </source>
</evidence>
<dbReference type="AlphaFoldDB" id="A0A7D5PAD5"/>
<evidence type="ECO:0000313" key="4">
    <source>
        <dbReference type="Proteomes" id="UP000509667"/>
    </source>
</evidence>
<dbReference type="GO" id="GO:0034220">
    <property type="term" value="P:monoatomic ion transmembrane transport"/>
    <property type="evidence" value="ECO:0007669"/>
    <property type="project" value="UniProtKB-KW"/>
</dbReference>
<dbReference type="Pfam" id="PF07885">
    <property type="entry name" value="Ion_trans_2"/>
    <property type="match status" value="1"/>
</dbReference>
<protein>
    <submittedName>
        <fullName evidence="3">Two pore domain potassium channel family protein</fullName>
    </submittedName>
</protein>
<gene>
    <name evidence="3" type="ORF">HZS55_13180</name>
</gene>
<name>A0A7D5PAD5_9EURY</name>
<keyword evidence="3" id="KW-0406">Ion transport</keyword>
<keyword evidence="3" id="KW-0407">Ion channel</keyword>
<dbReference type="GeneID" id="56078833"/>
<keyword evidence="1" id="KW-0472">Membrane</keyword>
<reference evidence="3 4" key="1">
    <citation type="submission" date="2020-07" db="EMBL/GenBank/DDBJ databases">
        <title>Halosimplex pelagicum sp. nov. and Halosimplex rubrum sp. nov., isolated from salted brown alga Laminaria, and emended description of the genus Halosimplex.</title>
        <authorList>
            <person name="Cui H."/>
        </authorList>
    </citation>
    <scope>NUCLEOTIDE SEQUENCE [LARGE SCALE GENOMIC DNA]</scope>
    <source>
        <strain evidence="3 4">R27</strain>
    </source>
</reference>
<accession>A0A7D5PAD5</accession>
<sequence>MSLEKKSANGIQPGDIYEELINIIRSEDKRGFVFLGSKLPELRFQFFAHKIPSDPFLNFDFCEIDGKVEITDSNVQNEISFLGADIDEVDISNGQMNGQVKFSSASINKIKCKNTEFDDNFRMLDSVIQEKAIFNGCVFRKKVHMNRTESLSLGFYNCTFGRLTVLADMELSSLSILNCTGSLLSCVQTVVEERHSQRESEFEEVIMEDSELPAQNSFYECKYDRFDFRPKSMGKHVVDLRKSNISSGRLPESNDNGYFAYVCDNATFGDLDLGSSSLYPLLRHFRFNNTEFQGTNFAKYREELSNDGWDLHSFVLDHFRTKSTVESELVRDSEELERLDDLDKSLIYMRAKNASDEIGDQEGASRFLINEMRWLRKHKIRKIRSSNTTRHNSVVDVLTNYLLDTTSRYGEEPIRIVGLSIGTILGCSFLYPLPRIGGISLSNSNSEMIDYSSILGSGDLRQVLLELAEVILESVYFSSITFTTLGYADLQPSNWFSKGLASFESFIGSFLIALFVYSLGKQASR</sequence>
<feature type="transmembrane region" description="Helical" evidence="1">
    <location>
        <begin position="500"/>
        <end position="520"/>
    </location>
</feature>
<dbReference type="OrthoDB" id="199127at2157"/>
<dbReference type="RefSeq" id="WP_179908122.1">
    <property type="nucleotide sequence ID" value="NZ_CP058910.1"/>
</dbReference>
<keyword evidence="1" id="KW-1133">Transmembrane helix</keyword>
<dbReference type="Gene3D" id="1.10.287.70">
    <property type="match status" value="1"/>
</dbReference>
<dbReference type="EMBL" id="CP058910">
    <property type="protein sequence ID" value="QLH78200.1"/>
    <property type="molecule type" value="Genomic_DNA"/>
</dbReference>
<organism evidence="3 4">
    <name type="scientific">Halosimplex rubrum</name>
    <dbReference type="NCBI Taxonomy" id="869889"/>
    <lineage>
        <taxon>Archaea</taxon>
        <taxon>Methanobacteriati</taxon>
        <taxon>Methanobacteriota</taxon>
        <taxon>Stenosarchaea group</taxon>
        <taxon>Halobacteria</taxon>
        <taxon>Halobacteriales</taxon>
        <taxon>Haloarculaceae</taxon>
        <taxon>Halosimplex</taxon>
    </lineage>
</organism>
<dbReference type="InterPro" id="IPR013099">
    <property type="entry name" value="K_chnl_dom"/>
</dbReference>
<feature type="domain" description="Potassium channel" evidence="2">
    <location>
        <begin position="471"/>
        <end position="522"/>
    </location>
</feature>